<feature type="chain" id="PRO_5002044371" evidence="2">
    <location>
        <begin position="22"/>
        <end position="188"/>
    </location>
</feature>
<evidence type="ECO:0000256" key="2">
    <source>
        <dbReference type="SAM" id="SignalP"/>
    </source>
</evidence>
<gene>
    <name evidence="3" type="ORF">SKP52_17860</name>
</gene>
<dbReference type="HOGENOM" id="CLU_1451994_0_0_5"/>
<evidence type="ECO:0000256" key="1">
    <source>
        <dbReference type="SAM" id="MobiDB-lite"/>
    </source>
</evidence>
<evidence type="ECO:0000313" key="4">
    <source>
        <dbReference type="Proteomes" id="UP000030907"/>
    </source>
</evidence>
<dbReference type="PROSITE" id="PS51257">
    <property type="entry name" value="PROKAR_LIPOPROTEIN"/>
    <property type="match status" value="1"/>
</dbReference>
<feature type="compositionally biased region" description="Low complexity" evidence="1">
    <location>
        <begin position="38"/>
        <end position="51"/>
    </location>
</feature>
<protein>
    <submittedName>
        <fullName evidence="3">Putative secreted protein</fullName>
    </submittedName>
</protein>
<organism evidence="3 4">
    <name type="scientific">Sphingopyxis fribergensis</name>
    <dbReference type="NCBI Taxonomy" id="1515612"/>
    <lineage>
        <taxon>Bacteria</taxon>
        <taxon>Pseudomonadati</taxon>
        <taxon>Pseudomonadota</taxon>
        <taxon>Alphaproteobacteria</taxon>
        <taxon>Sphingomonadales</taxon>
        <taxon>Sphingomonadaceae</taxon>
        <taxon>Sphingopyxis</taxon>
    </lineage>
</organism>
<reference evidence="3 4" key="1">
    <citation type="journal article" date="2015" name="Int. J. Syst. Evol. Microbiol.">
        <title>Description of Sphingopyxis fribergensis sp. nov. - a soil bacterium with the ability to degrade styrene and phenylacetic acid.</title>
        <authorList>
            <person name="Oelschlagel M."/>
            <person name="Ruckert C."/>
            <person name="Kalinowski J."/>
            <person name="Schmidt G."/>
            <person name="Schlomann M."/>
            <person name="Tischler D."/>
        </authorList>
    </citation>
    <scope>NUCLEOTIDE SEQUENCE [LARGE SCALE GENOMIC DNA]</scope>
    <source>
        <strain evidence="3 4">Kp5.2</strain>
    </source>
</reference>
<keyword evidence="4" id="KW-1185">Reference proteome</keyword>
<feature type="signal peptide" evidence="2">
    <location>
        <begin position="1"/>
        <end position="21"/>
    </location>
</feature>
<keyword evidence="2" id="KW-0732">Signal</keyword>
<feature type="region of interest" description="Disordered" evidence="1">
    <location>
        <begin position="27"/>
        <end position="62"/>
    </location>
</feature>
<dbReference type="STRING" id="1515612.SKP52_17860"/>
<evidence type="ECO:0000313" key="3">
    <source>
        <dbReference type="EMBL" id="AJA10442.1"/>
    </source>
</evidence>
<accession>A0A0A7PR39</accession>
<dbReference type="OrthoDB" id="7190642at2"/>
<name>A0A0A7PR39_9SPHN</name>
<dbReference type="RefSeq" id="WP_052208491.1">
    <property type="nucleotide sequence ID" value="NZ_CP009122.1"/>
</dbReference>
<dbReference type="EMBL" id="CP009122">
    <property type="protein sequence ID" value="AJA10442.1"/>
    <property type="molecule type" value="Genomic_DNA"/>
</dbReference>
<sequence>MKMRSLLVPATALSFALAACSQPAETEKTPTASYDGNAAPAGKAAEPAVPAIEPTDIPTRGGDGSPIELAALTEADVRGANLKGELACSFAADEAAQPILLAQGDVASSDPSRGIVKVGDTIEPVSANGGFDAMAKGTKFFGKGLELRVALVGPAAGGGESPPRPATLTADRADGAQRVFAGLWRCGP</sequence>
<dbReference type="KEGG" id="sphk:SKP52_17860"/>
<dbReference type="AlphaFoldDB" id="A0A0A7PR39"/>
<dbReference type="Proteomes" id="UP000030907">
    <property type="component" value="Chromosome"/>
</dbReference>
<proteinExistence type="predicted"/>